<dbReference type="RefSeq" id="WP_129711229.1">
    <property type="nucleotide sequence ID" value="NZ_JBEHFA010000003.1"/>
</dbReference>
<dbReference type="EMBL" id="NWTM01000001">
    <property type="protein sequence ID" value="RYC44371.1"/>
    <property type="molecule type" value="Genomic_DNA"/>
</dbReference>
<sequence length="276" mass="32539">MNVEIKVLNQNIARIITSPDLDGSIISFKRECISALSNLEIIPSSPMCYILYHDYYDRTIDRNEVYIGQTDAGMNRIKQHHQHKENWNKGLLFINRKPSYDFSFKLESDLIQLAKESLKFHVSNIRNENRGNLCDCQIEEYDNYLNNLQTILTAINIDILERNYDGAFIHDTQLNLKAHLTKKTLPYEIKILAGSYAEVCRLGYTKNLFNKYDVKIEVRDKEIITNRKDNRLHIIKEEYFIFDDDMNLTIENEEKMALYNFLSINGVRMFNYIDKV</sequence>
<dbReference type="AlphaFoldDB" id="A0A9X8JIR9"/>
<gene>
    <name evidence="1" type="ORF">CLR69_04895</name>
</gene>
<reference evidence="1 2" key="1">
    <citation type="journal article" date="2018" name="Syst. Appl. Microbiol.">
        <title>Pectobacterium zantedeschiae sp. nov. a new species of a soft rot pathogen isolated from Calla lily (Zantedeschia spp.).</title>
        <authorList>
            <person name="Waleron M."/>
            <person name="Misztak A."/>
            <person name="Waleron M."/>
            <person name="Franczuk M."/>
            <person name="Jonca J."/>
            <person name="Wielgomas B."/>
            <person name="Mikicinski A."/>
            <person name="Popovic T."/>
            <person name="Waleron K."/>
        </authorList>
    </citation>
    <scope>NUCLEOTIDE SEQUENCE [LARGE SCALE GENOMIC DNA]</scope>
    <source>
        <strain evidence="1 2">9M</strain>
    </source>
</reference>
<accession>A0A9X8JIR9</accession>
<evidence type="ECO:0008006" key="3">
    <source>
        <dbReference type="Google" id="ProtNLM"/>
    </source>
</evidence>
<keyword evidence="2" id="KW-1185">Reference proteome</keyword>
<dbReference type="Proteomes" id="UP001138460">
    <property type="component" value="Unassembled WGS sequence"/>
</dbReference>
<dbReference type="OrthoDB" id="2656488at2"/>
<evidence type="ECO:0000313" key="1">
    <source>
        <dbReference type="EMBL" id="RYC44371.1"/>
    </source>
</evidence>
<name>A0A9X8JIR9_9GAMM</name>
<protein>
    <recommendedName>
        <fullName evidence="3">GIY-YIG domain-containing protein</fullName>
    </recommendedName>
</protein>
<comment type="caution">
    <text evidence="1">The sequence shown here is derived from an EMBL/GenBank/DDBJ whole genome shotgun (WGS) entry which is preliminary data.</text>
</comment>
<proteinExistence type="predicted"/>
<evidence type="ECO:0000313" key="2">
    <source>
        <dbReference type="Proteomes" id="UP001138460"/>
    </source>
</evidence>
<organism evidence="1 2">
    <name type="scientific">Pectobacterium zantedeschiae</name>
    <dbReference type="NCBI Taxonomy" id="2034769"/>
    <lineage>
        <taxon>Bacteria</taxon>
        <taxon>Pseudomonadati</taxon>
        <taxon>Pseudomonadota</taxon>
        <taxon>Gammaproteobacteria</taxon>
        <taxon>Enterobacterales</taxon>
        <taxon>Pectobacteriaceae</taxon>
        <taxon>Pectobacterium</taxon>
    </lineage>
</organism>